<dbReference type="PANTHER" id="PTHR42996">
    <property type="entry name" value="PHOSPHATE-BINDING PROTEIN PSTS"/>
    <property type="match status" value="1"/>
</dbReference>
<evidence type="ECO:0000256" key="4">
    <source>
        <dbReference type="ARBA" id="ARBA00022729"/>
    </source>
</evidence>
<dbReference type="GO" id="GO:0035435">
    <property type="term" value="P:phosphate ion transmembrane transport"/>
    <property type="evidence" value="ECO:0007669"/>
    <property type="project" value="InterPro"/>
</dbReference>
<dbReference type="NCBIfam" id="TIGR00975">
    <property type="entry name" value="3a0107s03"/>
    <property type="match status" value="1"/>
</dbReference>
<proteinExistence type="inferred from homology"/>
<dbReference type="InterPro" id="IPR024370">
    <property type="entry name" value="PBP_domain"/>
</dbReference>
<feature type="region of interest" description="Disordered" evidence="8">
    <location>
        <begin position="25"/>
        <end position="48"/>
    </location>
</feature>
<dbReference type="InterPro" id="IPR050962">
    <property type="entry name" value="Phosphate-bind_PstS"/>
</dbReference>
<name>A0A2K4YDT0_9MYCO</name>
<evidence type="ECO:0000256" key="3">
    <source>
        <dbReference type="ARBA" id="ARBA00022592"/>
    </source>
</evidence>
<accession>A0A2K4YDT0</accession>
<dbReference type="OrthoDB" id="9801510at2"/>
<keyword evidence="4 9" id="KW-0732">Signal</keyword>
<feature type="chain" id="PRO_5038772414" description="Phosphate-binding protein" evidence="9">
    <location>
        <begin position="23"/>
        <end position="371"/>
    </location>
</feature>
<gene>
    <name evidence="11" type="ORF">MAAFP003_3610</name>
</gene>
<dbReference type="CDD" id="cd13565">
    <property type="entry name" value="PBP2_PstS"/>
    <property type="match status" value="1"/>
</dbReference>
<dbReference type="InterPro" id="IPR005673">
    <property type="entry name" value="ABC_phos-bd_PstS"/>
</dbReference>
<evidence type="ECO:0000256" key="6">
    <source>
        <dbReference type="ARBA" id="ARBA00023288"/>
    </source>
</evidence>
<evidence type="ECO:0000259" key="10">
    <source>
        <dbReference type="Pfam" id="PF12849"/>
    </source>
</evidence>
<keyword evidence="6" id="KW-0449">Lipoprotein</keyword>
<evidence type="ECO:0000256" key="2">
    <source>
        <dbReference type="ARBA" id="ARBA00022448"/>
    </source>
</evidence>
<feature type="domain" description="PBP" evidence="10">
    <location>
        <begin position="39"/>
        <end position="336"/>
    </location>
</feature>
<feature type="signal peptide" evidence="9">
    <location>
        <begin position="1"/>
        <end position="22"/>
    </location>
</feature>
<feature type="compositionally biased region" description="Polar residues" evidence="8">
    <location>
        <begin position="34"/>
        <end position="48"/>
    </location>
</feature>
<sequence length="371" mass="38021">MKFRVLIAAAVMLLAAACGSNSTGGSGSAGSTSRNLATAPPTSDVTLSETGSNNLYPLMSSWAGVFHSRYPNVTINTQSALSGVGIAEAAAGAVNIGASDAYLSDADIAAHQGLMNIAMAVSSVHVHYNLPGVTGHLKLNGKVLAAMYQGTIKSWNDPAIAAMNPEVELPAIPVVPLHRSDGQSSDTFLFTQYLAKQDPDGWGNSPGSGTTVNFPAVSNAVGAAGQAGMLGGCVKSLGCVAYIGTRYYDDAMEKGLGDAQLGNASGNFVLASAQSVDTAASGFVAQTPANQAISLVNGPVPDGYPIVGYEYAVVYSKQKDPAVAQTIRAFLHWAVTAGSSPRYLRRPHLYAQPLPGAVAKLSDAQIATISS</sequence>
<dbReference type="Pfam" id="PF12849">
    <property type="entry name" value="PBP_like_2"/>
    <property type="match status" value="1"/>
</dbReference>
<dbReference type="Gene3D" id="3.40.190.10">
    <property type="entry name" value="Periplasmic binding protein-like II"/>
    <property type="match status" value="2"/>
</dbReference>
<protein>
    <recommendedName>
        <fullName evidence="7">Phosphate-binding protein</fullName>
    </recommendedName>
</protein>
<evidence type="ECO:0000256" key="7">
    <source>
        <dbReference type="PIRNR" id="PIRNR002756"/>
    </source>
</evidence>
<dbReference type="PANTHER" id="PTHR42996:SF1">
    <property type="entry name" value="PHOSPHATE-BINDING PROTEIN PSTS"/>
    <property type="match status" value="1"/>
</dbReference>
<reference evidence="11" key="1">
    <citation type="submission" date="2018-01" db="EMBL/GenBank/DDBJ databases">
        <authorList>
            <consortium name="Urmite Genomes"/>
        </authorList>
    </citation>
    <scope>NUCLEOTIDE SEQUENCE [LARGE SCALE GENOMIC DNA]</scope>
    <source>
        <strain evidence="11">AFP003</strain>
    </source>
</reference>
<comment type="similarity">
    <text evidence="1 7">Belongs to the PstS family.</text>
</comment>
<evidence type="ECO:0000313" key="12">
    <source>
        <dbReference type="Proteomes" id="UP000236318"/>
    </source>
</evidence>
<dbReference type="AlphaFoldDB" id="A0A2K4YDT0"/>
<dbReference type="GO" id="GO:0043190">
    <property type="term" value="C:ATP-binding cassette (ABC) transporter complex"/>
    <property type="evidence" value="ECO:0007669"/>
    <property type="project" value="InterPro"/>
</dbReference>
<comment type="caution">
    <text evidence="11">The sequence shown here is derived from an EMBL/GenBank/DDBJ whole genome shotgun (WGS) entry which is preliminary data.</text>
</comment>
<organism evidence="11 12">
    <name type="scientific">Mycobacterium ahvazicum</name>
    <dbReference type="NCBI Taxonomy" id="1964395"/>
    <lineage>
        <taxon>Bacteria</taxon>
        <taxon>Bacillati</taxon>
        <taxon>Actinomycetota</taxon>
        <taxon>Actinomycetes</taxon>
        <taxon>Mycobacteriales</taxon>
        <taxon>Mycobacteriaceae</taxon>
        <taxon>Mycobacterium</taxon>
        <taxon>Mycobacterium simiae complex</taxon>
    </lineage>
</organism>
<dbReference type="PROSITE" id="PS51257">
    <property type="entry name" value="PROKAR_LIPOPROTEIN"/>
    <property type="match status" value="1"/>
</dbReference>
<dbReference type="Proteomes" id="UP000236318">
    <property type="component" value="Unassembled WGS sequence"/>
</dbReference>
<dbReference type="RefSeq" id="WP_096289005.1">
    <property type="nucleotide sequence ID" value="NZ_FXEG02000003.1"/>
</dbReference>
<evidence type="ECO:0000256" key="8">
    <source>
        <dbReference type="SAM" id="MobiDB-lite"/>
    </source>
</evidence>
<keyword evidence="12" id="KW-1185">Reference proteome</keyword>
<dbReference type="GO" id="GO:0042301">
    <property type="term" value="F:phosphate ion binding"/>
    <property type="evidence" value="ECO:0007669"/>
    <property type="project" value="InterPro"/>
</dbReference>
<keyword evidence="3 7" id="KW-0592">Phosphate transport</keyword>
<evidence type="ECO:0000256" key="5">
    <source>
        <dbReference type="ARBA" id="ARBA00023139"/>
    </source>
</evidence>
<evidence type="ECO:0000313" key="11">
    <source>
        <dbReference type="EMBL" id="SOX54930.1"/>
    </source>
</evidence>
<dbReference type="EMBL" id="FXEG02000003">
    <property type="protein sequence ID" value="SOX54930.1"/>
    <property type="molecule type" value="Genomic_DNA"/>
</dbReference>
<evidence type="ECO:0000256" key="9">
    <source>
        <dbReference type="SAM" id="SignalP"/>
    </source>
</evidence>
<keyword evidence="2 7" id="KW-0813">Transport</keyword>
<keyword evidence="5" id="KW-0564">Palmitate</keyword>
<evidence type="ECO:0000256" key="1">
    <source>
        <dbReference type="ARBA" id="ARBA00008725"/>
    </source>
</evidence>
<dbReference type="SUPFAM" id="SSF53850">
    <property type="entry name" value="Periplasmic binding protein-like II"/>
    <property type="match status" value="1"/>
</dbReference>
<dbReference type="PIRSF" id="PIRSF002756">
    <property type="entry name" value="PstS"/>
    <property type="match status" value="1"/>
</dbReference>